<accession>A0A085ML44</accession>
<feature type="region of interest" description="Disordered" evidence="1">
    <location>
        <begin position="23"/>
        <end position="67"/>
    </location>
</feature>
<keyword evidence="3" id="KW-1185">Reference proteome</keyword>
<evidence type="ECO:0000256" key="1">
    <source>
        <dbReference type="SAM" id="MobiDB-lite"/>
    </source>
</evidence>
<proteinExistence type="predicted"/>
<name>A0A085ML44_9BILA</name>
<feature type="compositionally biased region" description="Acidic residues" evidence="1">
    <location>
        <begin position="23"/>
        <end position="40"/>
    </location>
</feature>
<evidence type="ECO:0000313" key="2">
    <source>
        <dbReference type="EMBL" id="KFD57940.1"/>
    </source>
</evidence>
<dbReference type="AlphaFoldDB" id="A0A085ML44"/>
<feature type="compositionally biased region" description="Low complexity" evidence="1">
    <location>
        <begin position="41"/>
        <end position="57"/>
    </location>
</feature>
<protein>
    <submittedName>
        <fullName evidence="2">Uncharacterized protein</fullName>
    </submittedName>
</protein>
<gene>
    <name evidence="2" type="ORF">M513_01173</name>
</gene>
<sequence>MPTAEEETDEEGWLLILSAIEEESETGSDEAMYDSEEGYIDDAALTDSTSTSSPEGSSAEDHYYAYL</sequence>
<evidence type="ECO:0000313" key="3">
    <source>
        <dbReference type="Proteomes" id="UP000030764"/>
    </source>
</evidence>
<dbReference type="EMBL" id="KL363186">
    <property type="protein sequence ID" value="KFD57940.1"/>
    <property type="molecule type" value="Genomic_DNA"/>
</dbReference>
<dbReference type="Proteomes" id="UP000030764">
    <property type="component" value="Unassembled WGS sequence"/>
</dbReference>
<organism evidence="2 3">
    <name type="scientific">Trichuris suis</name>
    <name type="common">pig whipworm</name>
    <dbReference type="NCBI Taxonomy" id="68888"/>
    <lineage>
        <taxon>Eukaryota</taxon>
        <taxon>Metazoa</taxon>
        <taxon>Ecdysozoa</taxon>
        <taxon>Nematoda</taxon>
        <taxon>Enoplea</taxon>
        <taxon>Dorylaimia</taxon>
        <taxon>Trichinellida</taxon>
        <taxon>Trichuridae</taxon>
        <taxon>Trichuris</taxon>
    </lineage>
</organism>
<reference evidence="2 3" key="1">
    <citation type="journal article" date="2014" name="Nat. Genet.">
        <title>Genome and transcriptome of the porcine whipworm Trichuris suis.</title>
        <authorList>
            <person name="Jex A.R."/>
            <person name="Nejsum P."/>
            <person name="Schwarz E.M."/>
            <person name="Hu L."/>
            <person name="Young N.D."/>
            <person name="Hall R.S."/>
            <person name="Korhonen P.K."/>
            <person name="Liao S."/>
            <person name="Thamsborg S."/>
            <person name="Xia J."/>
            <person name="Xu P."/>
            <person name="Wang S."/>
            <person name="Scheerlinck J.P."/>
            <person name="Hofmann A."/>
            <person name="Sternberg P.W."/>
            <person name="Wang J."/>
            <person name="Gasser R.B."/>
        </authorList>
    </citation>
    <scope>NUCLEOTIDE SEQUENCE [LARGE SCALE GENOMIC DNA]</scope>
    <source>
        <strain evidence="2">DCEP-RM93M</strain>
    </source>
</reference>